<dbReference type="Pfam" id="PF12389">
    <property type="entry name" value="Peptidase_M73"/>
    <property type="match status" value="1"/>
</dbReference>
<sequence length="199" mass="21870">MKKLLLIVLVAGILIGAAGIQVGNALFSDKSISKGNEISTGEFDIGISKDGSRFYDDLKLFEFSNLKPGDYREFSFYIKNRGDVGVSRILLSFNVEDLEDGKLTDAESLVDNTTDTGELSRNVIIAKLSVTKDSQTYSLDDYVGKTLKEISGKQISLLRDLLKPGENIKVTVGFKLKDDAGNECQTDIARITLNIYAEQ</sequence>
<dbReference type="EMBL" id="CP013050">
    <property type="protein sequence ID" value="ALM76407.1"/>
    <property type="molecule type" value="Genomic_DNA"/>
</dbReference>
<protein>
    <recommendedName>
        <fullName evidence="3">Methyltransferase</fullName>
    </recommendedName>
</protein>
<evidence type="ECO:0000313" key="2">
    <source>
        <dbReference type="Proteomes" id="UP000066042"/>
    </source>
</evidence>
<reference evidence="1 2" key="1">
    <citation type="journal article" date="2016" name="Genome Announc.">
        <title>Complete genome sequence of the hyperthermophilic and piezophilic archaeon Thermococcus barophilus Ch5, capable of growth at the expense of hydrogenogenesis from carbon monoxide and formate.</title>
        <authorList>
            <person name="Oger P."/>
            <person name="Sokolova T.G."/>
            <person name="Kozhevnikova D.A."/>
            <person name="Taranov E.A."/>
            <person name="Vannier P."/>
            <person name="Lee H.S."/>
            <person name="Kwon K.K."/>
            <person name="Kang S.G."/>
            <person name="Lee J.H."/>
            <person name="Bonch-Osmolovskaya E.A."/>
            <person name="Lebedinsky A.V."/>
        </authorList>
    </citation>
    <scope>NUCLEOTIDE SEQUENCE [LARGE SCALE GENOMIC DNA]</scope>
    <source>
        <strain evidence="2">Ch5</strain>
    </source>
</reference>
<dbReference type="PATRIC" id="fig|55802.8.peg.2502"/>
<evidence type="ECO:0000313" key="1">
    <source>
        <dbReference type="EMBL" id="ALM76407.1"/>
    </source>
</evidence>
<accession>A0A0S1XF32</accession>
<organism evidence="1 2">
    <name type="scientific">Thermococcus barophilus</name>
    <dbReference type="NCBI Taxonomy" id="55802"/>
    <lineage>
        <taxon>Archaea</taxon>
        <taxon>Methanobacteriati</taxon>
        <taxon>Methanobacteriota</taxon>
        <taxon>Thermococci</taxon>
        <taxon>Thermococcales</taxon>
        <taxon>Thermococcaceae</taxon>
        <taxon>Thermococcus</taxon>
    </lineage>
</organism>
<dbReference type="AlphaFoldDB" id="A0A0S1XF32"/>
<dbReference type="STRING" id="55802.TBCH5v1_2516"/>
<gene>
    <name evidence="1" type="ORF">TBCH5v1_2516</name>
</gene>
<proteinExistence type="predicted"/>
<dbReference type="RefSeq" id="WP_056934797.1">
    <property type="nucleotide sequence ID" value="NZ_CP013050.1"/>
</dbReference>
<name>A0A0S1XF32_THEBA</name>
<dbReference type="Proteomes" id="UP000066042">
    <property type="component" value="Chromosome"/>
</dbReference>
<dbReference type="GeneID" id="26137729"/>
<evidence type="ECO:0008006" key="3">
    <source>
        <dbReference type="Google" id="ProtNLM"/>
    </source>
</evidence>
<dbReference type="InterPro" id="IPR022121">
    <property type="entry name" value="Peptidase_M73_camelysin"/>
</dbReference>